<organism evidence="12 13">
    <name type="scientific">Lepeophtheirus salmonis</name>
    <name type="common">Salmon louse</name>
    <name type="synonym">Caligus salmonis</name>
    <dbReference type="NCBI Taxonomy" id="72036"/>
    <lineage>
        <taxon>Eukaryota</taxon>
        <taxon>Metazoa</taxon>
        <taxon>Ecdysozoa</taxon>
        <taxon>Arthropoda</taxon>
        <taxon>Crustacea</taxon>
        <taxon>Multicrustacea</taxon>
        <taxon>Hexanauplia</taxon>
        <taxon>Copepoda</taxon>
        <taxon>Siphonostomatoida</taxon>
        <taxon>Caligidae</taxon>
        <taxon>Lepeophtheirus</taxon>
    </lineage>
</organism>
<dbReference type="InterPro" id="IPR019594">
    <property type="entry name" value="Glu/Gly-bd"/>
</dbReference>
<dbReference type="AlphaFoldDB" id="A0A7R8H7K0"/>
<dbReference type="PANTHER" id="PTHR22714">
    <property type="entry name" value="PROTEIN CBG02446-RELATED"/>
    <property type="match status" value="1"/>
</dbReference>
<keyword evidence="6" id="KW-0472">Membrane</keyword>
<keyword evidence="7" id="KW-0675">Receptor</keyword>
<gene>
    <name evidence="12" type="ORF">LSAA_8451</name>
</gene>
<evidence type="ECO:0000256" key="9">
    <source>
        <dbReference type="ARBA" id="ARBA00023286"/>
    </source>
</evidence>
<keyword evidence="8" id="KW-0325">Glycoprotein</keyword>
<dbReference type="Proteomes" id="UP000675881">
    <property type="component" value="Chromosome 4"/>
</dbReference>
<evidence type="ECO:0000259" key="11">
    <source>
        <dbReference type="Pfam" id="PF10613"/>
    </source>
</evidence>
<evidence type="ECO:0000256" key="6">
    <source>
        <dbReference type="ARBA" id="ARBA00023136"/>
    </source>
</evidence>
<dbReference type="SUPFAM" id="SSF53850">
    <property type="entry name" value="Periplasmic binding protein-like II"/>
    <property type="match status" value="1"/>
</dbReference>
<accession>A0A7R8H7K0</accession>
<keyword evidence="13" id="KW-1185">Reference proteome</keyword>
<evidence type="ECO:0000256" key="3">
    <source>
        <dbReference type="ARBA" id="ARBA00022692"/>
    </source>
</evidence>
<keyword evidence="10" id="KW-0407">Ion channel</keyword>
<evidence type="ECO:0000256" key="2">
    <source>
        <dbReference type="ARBA" id="ARBA00022448"/>
    </source>
</evidence>
<feature type="domain" description="Ionotropic glutamate receptor L-glutamate and glycine-binding" evidence="11">
    <location>
        <begin position="24"/>
        <end position="109"/>
    </location>
</feature>
<dbReference type="GO" id="GO:0015276">
    <property type="term" value="F:ligand-gated monoatomic ion channel activity"/>
    <property type="evidence" value="ECO:0007669"/>
    <property type="project" value="InterPro"/>
</dbReference>
<evidence type="ECO:0000256" key="1">
    <source>
        <dbReference type="ARBA" id="ARBA00004141"/>
    </source>
</evidence>
<reference evidence="12" key="1">
    <citation type="submission" date="2021-02" db="EMBL/GenBank/DDBJ databases">
        <authorList>
            <person name="Bekaert M."/>
        </authorList>
    </citation>
    <scope>NUCLEOTIDE SEQUENCE</scope>
    <source>
        <strain evidence="12">IoA-00</strain>
    </source>
</reference>
<evidence type="ECO:0000256" key="7">
    <source>
        <dbReference type="ARBA" id="ARBA00023170"/>
    </source>
</evidence>
<evidence type="ECO:0000256" key="10">
    <source>
        <dbReference type="ARBA" id="ARBA00023303"/>
    </source>
</evidence>
<dbReference type="InterPro" id="IPR040128">
    <property type="entry name" value="T25E4.2-like"/>
</dbReference>
<sequence>MIAFTWFPHLDLKCPQNIALPCEESGMGMEIISNMANLLNLTIDVYKEKDENWGSVSEGYNNISWSGVMGLVYNGEFDISMPTFQMSLHRAKNFDFLYPIKSIRIVCLFIQGIQGSGHILLLIEEDQSDVASSFERGI</sequence>
<evidence type="ECO:0000256" key="5">
    <source>
        <dbReference type="ARBA" id="ARBA00023065"/>
    </source>
</evidence>
<keyword evidence="2" id="KW-0813">Transport</keyword>
<protein>
    <submittedName>
        <fullName evidence="12">(salmon louse) hypothetical protein</fullName>
    </submittedName>
</protein>
<evidence type="ECO:0000313" key="12">
    <source>
        <dbReference type="EMBL" id="CAF2920047.1"/>
    </source>
</evidence>
<evidence type="ECO:0000256" key="4">
    <source>
        <dbReference type="ARBA" id="ARBA00022989"/>
    </source>
</evidence>
<dbReference type="Pfam" id="PF10613">
    <property type="entry name" value="Lig_chan-Glu_bd"/>
    <property type="match status" value="1"/>
</dbReference>
<dbReference type="GO" id="GO:0016020">
    <property type="term" value="C:membrane"/>
    <property type="evidence" value="ECO:0007669"/>
    <property type="project" value="UniProtKB-SubCell"/>
</dbReference>
<evidence type="ECO:0000313" key="13">
    <source>
        <dbReference type="Proteomes" id="UP000675881"/>
    </source>
</evidence>
<keyword evidence="3" id="KW-0812">Transmembrane</keyword>
<name>A0A7R8H7K0_LEPSM</name>
<proteinExistence type="predicted"/>
<keyword evidence="5" id="KW-0406">Ion transport</keyword>
<comment type="subcellular location">
    <subcellularLocation>
        <location evidence="1">Membrane</location>
        <topology evidence="1">Multi-pass membrane protein</topology>
    </subcellularLocation>
</comment>
<keyword evidence="4" id="KW-1133">Transmembrane helix</keyword>
<dbReference type="EMBL" id="HG994583">
    <property type="protein sequence ID" value="CAF2920047.1"/>
    <property type="molecule type" value="Genomic_DNA"/>
</dbReference>
<dbReference type="Gene3D" id="3.40.190.10">
    <property type="entry name" value="Periplasmic binding protein-like II"/>
    <property type="match status" value="1"/>
</dbReference>
<keyword evidence="9" id="KW-1071">Ligand-gated ion channel</keyword>
<evidence type="ECO:0000256" key="8">
    <source>
        <dbReference type="ARBA" id="ARBA00023180"/>
    </source>
</evidence>